<feature type="transmembrane region" description="Helical" evidence="6">
    <location>
        <begin position="199"/>
        <end position="221"/>
    </location>
</feature>
<evidence type="ECO:0000256" key="5">
    <source>
        <dbReference type="SAM" id="MobiDB-lite"/>
    </source>
</evidence>
<feature type="transmembrane region" description="Helical" evidence="6">
    <location>
        <begin position="227"/>
        <end position="249"/>
    </location>
</feature>
<feature type="transmembrane region" description="Helical" evidence="6">
    <location>
        <begin position="144"/>
        <end position="165"/>
    </location>
</feature>
<sequence length="626" mass="67572">MGISLLSLSASSHLLLSRSSLLLSLSSLLLLSLSSSLLLLSLSSSLLLLSLSSSLLLLSLSSSLLLLSLSSSLLLLSLSSSLLLLSLSSLLLLSLSSLLLLLSLSSSLLSLSASSLLLLSLSSSLLLLLPLSSLLLLLSLSSLLLLLSLSSLLLLLSLSSLLLLLSLSSLLLLSLSSSLLLLSLSSSLLLLLLSLSSSLLLLSLSSSLLLLLSLSSSLLLLSLSSSLLLLLSLASSLLLSLSLSSLLLLSLSSLVMKTSQSAETEGDEATSWVSVCPRGLWELRQRRKRGAEPADLSGDVYPGIGSLCRVRVQRQGEPTTDPELSLKPDLPITVLSDAQVTPLQRSQSTMLQVPIGDWIILRLGEGQCDITEGCVEGMRAGERCEVLLTPLTDRPGGGQEEQKRVDPDQSLCITVELQSFSPGHESWQLSAGEKWGWVMSHKQRGGDRFRAGDMWGAADSYSRALKLLITLKLHTRGEGEEMTPIEEESEEESEKKDSLEAPTDCQYRSTKASLYSNLSLCQLRLGQWSRARGCALQVRLRLGQWSRARGCASRSTLLEPQGLKAWYRLGQACLEAGELEEADRAFRKLLELQNDSPSALRGLREVGRRERETDSRLGQRLGKMFS</sequence>
<protein>
    <recommendedName>
        <fullName evidence="9">FK506-binding protein-like</fullName>
    </recommendedName>
</protein>
<feature type="region of interest" description="Disordered" evidence="5">
    <location>
        <begin position="601"/>
        <end position="626"/>
    </location>
</feature>
<evidence type="ECO:0000313" key="8">
    <source>
        <dbReference type="Proteomes" id="UP001356427"/>
    </source>
</evidence>
<feature type="transmembrane region" description="Helical" evidence="6">
    <location>
        <begin position="83"/>
        <end position="104"/>
    </location>
</feature>
<keyword evidence="6" id="KW-0472">Membrane</keyword>
<comment type="caution">
    <text evidence="7">The sequence shown here is derived from an EMBL/GenBank/DDBJ whole genome shotgun (WGS) entry which is preliminary data.</text>
</comment>
<feature type="compositionally biased region" description="Basic and acidic residues" evidence="5">
    <location>
        <begin position="602"/>
        <end position="617"/>
    </location>
</feature>
<name>A0AAN8QIU6_9TELE</name>
<evidence type="ECO:0000313" key="7">
    <source>
        <dbReference type="EMBL" id="KAK6290842.1"/>
    </source>
</evidence>
<dbReference type="AlphaFoldDB" id="A0AAN8QIU6"/>
<dbReference type="PROSITE" id="PS50005">
    <property type="entry name" value="TPR"/>
    <property type="match status" value="1"/>
</dbReference>
<dbReference type="SMART" id="SM00028">
    <property type="entry name" value="TPR"/>
    <property type="match status" value="3"/>
</dbReference>
<dbReference type="EMBL" id="JAGTTL010000234">
    <property type="protein sequence ID" value="KAK6290842.1"/>
    <property type="molecule type" value="Genomic_DNA"/>
</dbReference>
<feature type="compositionally biased region" description="Acidic residues" evidence="5">
    <location>
        <begin position="480"/>
        <end position="492"/>
    </location>
</feature>
<keyword evidence="3 4" id="KW-0802">TPR repeat</keyword>
<reference evidence="7 8" key="1">
    <citation type="submission" date="2021-04" db="EMBL/GenBank/DDBJ databases">
        <authorList>
            <person name="De Guttry C."/>
            <person name="Zahm M."/>
            <person name="Klopp C."/>
            <person name="Cabau C."/>
            <person name="Louis A."/>
            <person name="Berthelot C."/>
            <person name="Parey E."/>
            <person name="Roest Crollius H."/>
            <person name="Montfort J."/>
            <person name="Robinson-Rechavi M."/>
            <person name="Bucao C."/>
            <person name="Bouchez O."/>
            <person name="Gislard M."/>
            <person name="Lluch J."/>
            <person name="Milhes M."/>
            <person name="Lampietro C."/>
            <person name="Lopez Roques C."/>
            <person name="Donnadieu C."/>
            <person name="Braasch I."/>
            <person name="Desvignes T."/>
            <person name="Postlethwait J."/>
            <person name="Bobe J."/>
            <person name="Wedekind C."/>
            <person name="Guiguen Y."/>
        </authorList>
    </citation>
    <scope>NUCLEOTIDE SEQUENCE [LARGE SCALE GENOMIC DNA]</scope>
    <source>
        <strain evidence="7">Cs_M1</strain>
        <tissue evidence="7">Blood</tissue>
    </source>
</reference>
<dbReference type="PANTHER" id="PTHR46512:SF10">
    <property type="entry name" value="FK506-BINDING PROTEIN-LIKE"/>
    <property type="match status" value="1"/>
</dbReference>
<accession>A0AAN8QIU6</accession>
<keyword evidence="6" id="KW-0812">Transmembrane</keyword>
<proteinExistence type="predicted"/>
<keyword evidence="2" id="KW-0677">Repeat</keyword>
<dbReference type="InterPro" id="IPR013105">
    <property type="entry name" value="TPR_2"/>
</dbReference>
<dbReference type="Proteomes" id="UP001356427">
    <property type="component" value="Unassembled WGS sequence"/>
</dbReference>
<feature type="repeat" description="TPR" evidence="4">
    <location>
        <begin position="563"/>
        <end position="596"/>
    </location>
</feature>
<gene>
    <name evidence="7" type="ORF">J4Q44_G00387570</name>
</gene>
<keyword evidence="1" id="KW-0597">Phosphoprotein</keyword>
<evidence type="ECO:0000256" key="4">
    <source>
        <dbReference type="PROSITE-ProRule" id="PRU00339"/>
    </source>
</evidence>
<dbReference type="Gene3D" id="1.25.40.10">
    <property type="entry name" value="Tetratricopeptide repeat domain"/>
    <property type="match status" value="1"/>
</dbReference>
<dbReference type="InterPro" id="IPR019734">
    <property type="entry name" value="TPR_rpt"/>
</dbReference>
<dbReference type="InterPro" id="IPR050754">
    <property type="entry name" value="FKBP4/5/8-like"/>
</dbReference>
<organism evidence="7 8">
    <name type="scientific">Coregonus suidteri</name>
    <dbReference type="NCBI Taxonomy" id="861788"/>
    <lineage>
        <taxon>Eukaryota</taxon>
        <taxon>Metazoa</taxon>
        <taxon>Chordata</taxon>
        <taxon>Craniata</taxon>
        <taxon>Vertebrata</taxon>
        <taxon>Euteleostomi</taxon>
        <taxon>Actinopterygii</taxon>
        <taxon>Neopterygii</taxon>
        <taxon>Teleostei</taxon>
        <taxon>Protacanthopterygii</taxon>
        <taxon>Salmoniformes</taxon>
        <taxon>Salmonidae</taxon>
        <taxon>Coregoninae</taxon>
        <taxon>Coregonus</taxon>
    </lineage>
</organism>
<feature type="region of interest" description="Disordered" evidence="5">
    <location>
        <begin position="478"/>
        <end position="502"/>
    </location>
</feature>
<feature type="transmembrane region" description="Helical" evidence="6">
    <location>
        <begin position="55"/>
        <end position="76"/>
    </location>
</feature>
<dbReference type="Pfam" id="PF07719">
    <property type="entry name" value="TPR_2"/>
    <property type="match status" value="1"/>
</dbReference>
<dbReference type="InterPro" id="IPR011990">
    <property type="entry name" value="TPR-like_helical_dom_sf"/>
</dbReference>
<evidence type="ECO:0000256" key="6">
    <source>
        <dbReference type="SAM" id="Phobius"/>
    </source>
</evidence>
<evidence type="ECO:0000256" key="2">
    <source>
        <dbReference type="ARBA" id="ARBA00022737"/>
    </source>
</evidence>
<feature type="transmembrane region" description="Helical" evidence="6">
    <location>
        <begin position="116"/>
        <end position="137"/>
    </location>
</feature>
<evidence type="ECO:0008006" key="9">
    <source>
        <dbReference type="Google" id="ProtNLM"/>
    </source>
</evidence>
<keyword evidence="8" id="KW-1185">Reference proteome</keyword>
<evidence type="ECO:0000256" key="3">
    <source>
        <dbReference type="ARBA" id="ARBA00022803"/>
    </source>
</evidence>
<dbReference type="PANTHER" id="PTHR46512">
    <property type="entry name" value="PEPTIDYLPROLYL ISOMERASE"/>
    <property type="match status" value="1"/>
</dbReference>
<keyword evidence="6" id="KW-1133">Transmembrane helix</keyword>
<dbReference type="SUPFAM" id="SSF48452">
    <property type="entry name" value="TPR-like"/>
    <property type="match status" value="1"/>
</dbReference>
<evidence type="ECO:0000256" key="1">
    <source>
        <dbReference type="ARBA" id="ARBA00022553"/>
    </source>
</evidence>